<name>A0A6A6DC48_9PEZI</name>
<gene>
    <name evidence="1" type="ORF">K469DRAFT_721040</name>
</gene>
<keyword evidence="2" id="KW-1185">Reference proteome</keyword>
<evidence type="ECO:0000313" key="1">
    <source>
        <dbReference type="EMBL" id="KAF2177094.1"/>
    </source>
</evidence>
<dbReference type="EMBL" id="ML994695">
    <property type="protein sequence ID" value="KAF2177094.1"/>
    <property type="molecule type" value="Genomic_DNA"/>
</dbReference>
<dbReference type="OrthoDB" id="3776781at2759"/>
<organism evidence="1 2">
    <name type="scientific">Zopfia rhizophila CBS 207.26</name>
    <dbReference type="NCBI Taxonomy" id="1314779"/>
    <lineage>
        <taxon>Eukaryota</taxon>
        <taxon>Fungi</taxon>
        <taxon>Dikarya</taxon>
        <taxon>Ascomycota</taxon>
        <taxon>Pezizomycotina</taxon>
        <taxon>Dothideomycetes</taxon>
        <taxon>Dothideomycetes incertae sedis</taxon>
        <taxon>Zopfiaceae</taxon>
        <taxon>Zopfia</taxon>
    </lineage>
</organism>
<dbReference type="Proteomes" id="UP000800200">
    <property type="component" value="Unassembled WGS sequence"/>
</dbReference>
<sequence>MASESYQDTDVTIIIQKPSAQNAVPSQFKVVKQYEPRGEWTLHRLDSSTSFMCGRCSKQKTAKLVAIRHNRWDDICCNACYGQLLSKE</sequence>
<proteinExistence type="predicted"/>
<reference evidence="1" key="1">
    <citation type="journal article" date="2020" name="Stud. Mycol.">
        <title>101 Dothideomycetes genomes: a test case for predicting lifestyles and emergence of pathogens.</title>
        <authorList>
            <person name="Haridas S."/>
            <person name="Albert R."/>
            <person name="Binder M."/>
            <person name="Bloem J."/>
            <person name="Labutti K."/>
            <person name="Salamov A."/>
            <person name="Andreopoulos B."/>
            <person name="Baker S."/>
            <person name="Barry K."/>
            <person name="Bills G."/>
            <person name="Bluhm B."/>
            <person name="Cannon C."/>
            <person name="Castanera R."/>
            <person name="Culley D."/>
            <person name="Daum C."/>
            <person name="Ezra D."/>
            <person name="Gonzalez J."/>
            <person name="Henrissat B."/>
            <person name="Kuo A."/>
            <person name="Liang C."/>
            <person name="Lipzen A."/>
            <person name="Lutzoni F."/>
            <person name="Magnuson J."/>
            <person name="Mondo S."/>
            <person name="Nolan M."/>
            <person name="Ohm R."/>
            <person name="Pangilinan J."/>
            <person name="Park H.-J."/>
            <person name="Ramirez L."/>
            <person name="Alfaro M."/>
            <person name="Sun H."/>
            <person name="Tritt A."/>
            <person name="Yoshinaga Y."/>
            <person name="Zwiers L.-H."/>
            <person name="Turgeon B."/>
            <person name="Goodwin S."/>
            <person name="Spatafora J."/>
            <person name="Crous P."/>
            <person name="Grigoriev I."/>
        </authorList>
    </citation>
    <scope>NUCLEOTIDE SEQUENCE</scope>
    <source>
        <strain evidence="1">CBS 207.26</strain>
    </source>
</reference>
<protein>
    <submittedName>
        <fullName evidence="1">Uncharacterized protein</fullName>
    </submittedName>
</protein>
<accession>A0A6A6DC48</accession>
<evidence type="ECO:0000313" key="2">
    <source>
        <dbReference type="Proteomes" id="UP000800200"/>
    </source>
</evidence>
<dbReference type="AlphaFoldDB" id="A0A6A6DC48"/>